<dbReference type="Proteomes" id="UP000559010">
    <property type="component" value="Unassembled WGS sequence"/>
</dbReference>
<keyword evidence="2" id="KW-1185">Reference proteome</keyword>
<reference evidence="1 2" key="1">
    <citation type="submission" date="2020-04" db="EMBL/GenBank/DDBJ databases">
        <title>Flammeovirgaceae bacterium KN852 isolated from deep sea.</title>
        <authorList>
            <person name="Zhang D.-C."/>
        </authorList>
    </citation>
    <scope>NUCLEOTIDE SEQUENCE [LARGE SCALE GENOMIC DNA]</scope>
    <source>
        <strain evidence="1 2">KN852</strain>
    </source>
</reference>
<accession>A0A848J5V6</accession>
<dbReference type="RefSeq" id="WP_169680525.1">
    <property type="nucleotide sequence ID" value="NZ_JABBNU010000005.1"/>
</dbReference>
<comment type="caution">
    <text evidence="1">The sequence shown here is derived from an EMBL/GenBank/DDBJ whole genome shotgun (WGS) entry which is preliminary data.</text>
</comment>
<dbReference type="EMBL" id="JABBNU010000005">
    <property type="protein sequence ID" value="NMM48512.1"/>
    <property type="molecule type" value="Genomic_DNA"/>
</dbReference>
<evidence type="ECO:0000313" key="1">
    <source>
        <dbReference type="EMBL" id="NMM48512.1"/>
    </source>
</evidence>
<organism evidence="1 2">
    <name type="scientific">Marinigracilibium pacificum</name>
    <dbReference type="NCBI Taxonomy" id="2729599"/>
    <lineage>
        <taxon>Bacteria</taxon>
        <taxon>Pseudomonadati</taxon>
        <taxon>Bacteroidota</taxon>
        <taxon>Cytophagia</taxon>
        <taxon>Cytophagales</taxon>
        <taxon>Flammeovirgaceae</taxon>
        <taxon>Marinigracilibium</taxon>
    </lineage>
</organism>
<gene>
    <name evidence="1" type="ORF">HH304_08880</name>
</gene>
<sequence>MHKSILSAILFFFYFISISQVVNDNISDRLILDIEQIANSRTDNCTLELNCIDQSVTGSCLIYHNDQWFQFNSGDNSLLYLNVFDQDCKDLRGIQVVVLGGEPCDKQSYDVLACSSFGNQNDVYLTLDNLMPNTNYIVLVDGYLEDFCRFKIQLSSKPNGIPVEQHLDLNIKVKKSEKEVNLAWYLPDSLKSTVVRFEIYKRMKGEFKSRLDTVINVQNYAYGNAEGSYEYVDLIRPGERNNYQVIARYFDNTAKIILDMVAEPRNNVVINNPEFLKIVPQIRIRKKDRVTVVIRDYYSRNIIKSANYLGKEIPESGLLLNPNEYSVKGIEKLRVEIMNNDTGAKEELYFDVSSKISY</sequence>
<proteinExistence type="predicted"/>
<name>A0A848J5V6_9BACT</name>
<evidence type="ECO:0000313" key="2">
    <source>
        <dbReference type="Proteomes" id="UP000559010"/>
    </source>
</evidence>
<dbReference type="AlphaFoldDB" id="A0A848J5V6"/>
<protein>
    <submittedName>
        <fullName evidence="1">Uncharacterized protein</fullName>
    </submittedName>
</protein>